<proteinExistence type="predicted"/>
<dbReference type="Proteomes" id="UP000828941">
    <property type="component" value="Chromosome 8"/>
</dbReference>
<sequence length="101" mass="11438">MCIGDIYSGDNSAEKNELRDEKDNLKMDKEYLEQQVKTMNAQLYFLSHLSAALAAKGQTASHKLIHCIGYVGIAMRQFMLPAASHKLLHFSSFWLTLLMDT</sequence>
<evidence type="ECO:0000313" key="1">
    <source>
        <dbReference type="EMBL" id="KAI4327964.1"/>
    </source>
</evidence>
<accession>A0ACB9MWW1</accession>
<evidence type="ECO:0000313" key="2">
    <source>
        <dbReference type="Proteomes" id="UP000828941"/>
    </source>
</evidence>
<keyword evidence="2" id="KW-1185">Reference proteome</keyword>
<gene>
    <name evidence="1" type="ORF">L6164_020367</name>
</gene>
<protein>
    <submittedName>
        <fullName evidence="1">Uncharacterized protein</fullName>
    </submittedName>
</protein>
<reference evidence="1 2" key="1">
    <citation type="journal article" date="2022" name="DNA Res.">
        <title>Chromosomal-level genome assembly of the orchid tree Bauhinia variegata (Leguminosae; Cercidoideae) supports the allotetraploid origin hypothesis of Bauhinia.</title>
        <authorList>
            <person name="Zhong Y."/>
            <person name="Chen Y."/>
            <person name="Zheng D."/>
            <person name="Pang J."/>
            <person name="Liu Y."/>
            <person name="Luo S."/>
            <person name="Meng S."/>
            <person name="Qian L."/>
            <person name="Wei D."/>
            <person name="Dai S."/>
            <person name="Zhou R."/>
        </authorList>
    </citation>
    <scope>NUCLEOTIDE SEQUENCE [LARGE SCALE GENOMIC DNA]</scope>
    <source>
        <strain evidence="1">BV-YZ2020</strain>
    </source>
</reference>
<dbReference type="EMBL" id="CM039433">
    <property type="protein sequence ID" value="KAI4327964.1"/>
    <property type="molecule type" value="Genomic_DNA"/>
</dbReference>
<organism evidence="1 2">
    <name type="scientific">Bauhinia variegata</name>
    <name type="common">Purple orchid tree</name>
    <name type="synonym">Phanera variegata</name>
    <dbReference type="NCBI Taxonomy" id="167791"/>
    <lineage>
        <taxon>Eukaryota</taxon>
        <taxon>Viridiplantae</taxon>
        <taxon>Streptophyta</taxon>
        <taxon>Embryophyta</taxon>
        <taxon>Tracheophyta</taxon>
        <taxon>Spermatophyta</taxon>
        <taxon>Magnoliopsida</taxon>
        <taxon>eudicotyledons</taxon>
        <taxon>Gunneridae</taxon>
        <taxon>Pentapetalae</taxon>
        <taxon>rosids</taxon>
        <taxon>fabids</taxon>
        <taxon>Fabales</taxon>
        <taxon>Fabaceae</taxon>
        <taxon>Cercidoideae</taxon>
        <taxon>Cercideae</taxon>
        <taxon>Bauhiniinae</taxon>
        <taxon>Bauhinia</taxon>
    </lineage>
</organism>
<name>A0ACB9MWW1_BAUVA</name>
<comment type="caution">
    <text evidence="1">The sequence shown here is derived from an EMBL/GenBank/DDBJ whole genome shotgun (WGS) entry which is preliminary data.</text>
</comment>